<feature type="repeat" description="RCC1" evidence="2">
    <location>
        <begin position="128"/>
        <end position="180"/>
    </location>
</feature>
<evidence type="ECO:0000256" key="2">
    <source>
        <dbReference type="PROSITE-ProRule" id="PRU00235"/>
    </source>
</evidence>
<dbReference type="PROSITE" id="PS00626">
    <property type="entry name" value="RCC1_2"/>
    <property type="match status" value="1"/>
</dbReference>
<dbReference type="InterPro" id="IPR000408">
    <property type="entry name" value="Reg_chr_condens"/>
</dbReference>
<evidence type="ECO:0000256" key="1">
    <source>
        <dbReference type="ARBA" id="ARBA00022737"/>
    </source>
</evidence>
<dbReference type="InterPro" id="IPR009091">
    <property type="entry name" value="RCC1/BLIP-II"/>
</dbReference>
<feature type="repeat" description="RCC1" evidence="2">
    <location>
        <begin position="181"/>
        <end position="271"/>
    </location>
</feature>
<comment type="caution">
    <text evidence="4">The sequence shown here is derived from an EMBL/GenBank/DDBJ whole genome shotgun (WGS) entry which is preliminary data.</text>
</comment>
<feature type="repeat" description="RCC1" evidence="2">
    <location>
        <begin position="378"/>
        <end position="429"/>
    </location>
</feature>
<reference evidence="4" key="2">
    <citation type="submission" date="2023-04" db="EMBL/GenBank/DDBJ databases">
        <authorList>
            <person name="Bruccoleri R.E."/>
            <person name="Oakeley E.J."/>
            <person name="Faust A.-M."/>
            <person name="Dessus-Babus S."/>
            <person name="Altorfer M."/>
            <person name="Burckhardt D."/>
            <person name="Oertli M."/>
            <person name="Naumann U."/>
            <person name="Petersen F."/>
            <person name="Wong J."/>
        </authorList>
    </citation>
    <scope>NUCLEOTIDE SEQUENCE</scope>
    <source>
        <strain evidence="4">GSM-AAB239-AS_SAM_17_03QT</strain>
        <tissue evidence="4">Leaf</tissue>
    </source>
</reference>
<evidence type="ECO:0000313" key="5">
    <source>
        <dbReference type="Proteomes" id="UP001140949"/>
    </source>
</evidence>
<gene>
    <name evidence="4" type="ORF">M6B38_369620</name>
</gene>
<dbReference type="PRINTS" id="PR00633">
    <property type="entry name" value="RCCNDNSATION"/>
</dbReference>
<dbReference type="InterPro" id="IPR051210">
    <property type="entry name" value="Ub_ligase/GEF_domain"/>
</dbReference>
<dbReference type="PANTHER" id="PTHR22870:SF365">
    <property type="entry name" value="REGULATOR OF CHROMOSOME CONDENSATION (CELL CYCLE REGULATORY PROTEIN)-RELATED"/>
    <property type="match status" value="1"/>
</dbReference>
<dbReference type="Gene3D" id="2.130.10.30">
    <property type="entry name" value="Regulator of chromosome condensation 1/beta-lactamase-inhibitor protein II"/>
    <property type="match status" value="2"/>
</dbReference>
<organism evidence="4 5">
    <name type="scientific">Iris pallida</name>
    <name type="common">Sweet iris</name>
    <dbReference type="NCBI Taxonomy" id="29817"/>
    <lineage>
        <taxon>Eukaryota</taxon>
        <taxon>Viridiplantae</taxon>
        <taxon>Streptophyta</taxon>
        <taxon>Embryophyta</taxon>
        <taxon>Tracheophyta</taxon>
        <taxon>Spermatophyta</taxon>
        <taxon>Magnoliopsida</taxon>
        <taxon>Liliopsida</taxon>
        <taxon>Asparagales</taxon>
        <taxon>Iridaceae</taxon>
        <taxon>Iridoideae</taxon>
        <taxon>Irideae</taxon>
        <taxon>Iris</taxon>
    </lineage>
</organism>
<dbReference type="PROSITE" id="PS50012">
    <property type="entry name" value="RCC1_3"/>
    <property type="match status" value="7"/>
</dbReference>
<feature type="repeat" description="RCC1" evidence="2">
    <location>
        <begin position="328"/>
        <end position="377"/>
    </location>
</feature>
<feature type="repeat" description="RCC1" evidence="2">
    <location>
        <begin position="71"/>
        <end position="127"/>
    </location>
</feature>
<evidence type="ECO:0000259" key="3">
    <source>
        <dbReference type="Pfam" id="PF25390"/>
    </source>
</evidence>
<feature type="repeat" description="RCC1" evidence="2">
    <location>
        <begin position="17"/>
        <end position="70"/>
    </location>
</feature>
<dbReference type="Pfam" id="PF25390">
    <property type="entry name" value="WD40_RLD"/>
    <property type="match status" value="1"/>
</dbReference>
<dbReference type="SUPFAM" id="SSF50985">
    <property type="entry name" value="RCC1/BLIP-II"/>
    <property type="match status" value="1"/>
</dbReference>
<dbReference type="Proteomes" id="UP001140949">
    <property type="component" value="Unassembled WGS sequence"/>
</dbReference>
<proteinExistence type="predicted"/>
<dbReference type="EMBL" id="JANAVB010020597">
    <property type="protein sequence ID" value="KAJ6826905.1"/>
    <property type="molecule type" value="Genomic_DNA"/>
</dbReference>
<sequence>MIWRCRWRSYSSSCRSTAVWSFGDNSSGALGLTDAALVDSYEATKLTSLPVPYISSVSAGHYHSLAVAHDGRLWAWGRNNEAQLGRGSSSHSTRDTWSKPERVVGLDHVNVRAAFASGVVSAAVADDGSLWVWGRSKRGQLGLGNGIIEAITPSRVVALSGHEIVKVSFGWGHSLALTKDGKVFGWGYSKDRRLGKLDQALDAPTMKPPNADGNLWKSSLLEIAEKLVAQKLEEEKNMPIIWEPCIIEELSNVEVSDIACGLDHTLILCGNGTLLSCGDNTYGQLGREKGGSGLLPVDIDYQPITLSAGLGHSLAICQMPSSEDGEGTGLVSWGWNQSFQLGHHGPGKIPAMVEGLEGETLVSASAGRVHSIALNSKGQVWAWGSGRNGRLGLGSSTDEMEPALVESLDGLEVLQAVSGFDHNLLLIAE</sequence>
<keyword evidence="5" id="KW-1185">Reference proteome</keyword>
<accession>A0AAX6GF31</accession>
<dbReference type="AlphaFoldDB" id="A0AAX6GF31"/>
<keyword evidence="1" id="KW-0677">Repeat</keyword>
<evidence type="ECO:0000313" key="4">
    <source>
        <dbReference type="EMBL" id="KAJ6826905.1"/>
    </source>
</evidence>
<feature type="repeat" description="RCC1" evidence="2">
    <location>
        <begin position="272"/>
        <end position="319"/>
    </location>
</feature>
<reference evidence="4" key="1">
    <citation type="journal article" date="2023" name="GigaByte">
        <title>Genome assembly of the bearded iris, Iris pallida Lam.</title>
        <authorList>
            <person name="Bruccoleri R.E."/>
            <person name="Oakeley E.J."/>
            <person name="Faust A.M.E."/>
            <person name="Altorfer M."/>
            <person name="Dessus-Babus S."/>
            <person name="Burckhardt D."/>
            <person name="Oertli M."/>
            <person name="Naumann U."/>
            <person name="Petersen F."/>
            <person name="Wong J."/>
        </authorList>
    </citation>
    <scope>NUCLEOTIDE SEQUENCE</scope>
    <source>
        <strain evidence="4">GSM-AAB239-AS_SAM_17_03QT</strain>
    </source>
</reference>
<dbReference type="PANTHER" id="PTHR22870">
    <property type="entry name" value="REGULATOR OF CHROMOSOME CONDENSATION"/>
    <property type="match status" value="1"/>
</dbReference>
<name>A0AAX6GF31_IRIPA</name>
<dbReference type="InterPro" id="IPR058923">
    <property type="entry name" value="RCC1-like_dom"/>
</dbReference>
<protein>
    <submittedName>
        <fullName evidence="4">E3 ubiquitin-protein ligase HERC3 isoform X1</fullName>
    </submittedName>
</protein>
<feature type="domain" description="RCC1-like" evidence="3">
    <location>
        <begin position="19"/>
        <end position="424"/>
    </location>
</feature>